<feature type="domain" description="KOW" evidence="9">
    <location>
        <begin position="451"/>
        <end position="478"/>
    </location>
</feature>
<organism evidence="10">
    <name type="scientific">Aureoumbra lagunensis</name>
    <dbReference type="NCBI Taxonomy" id="44058"/>
    <lineage>
        <taxon>Eukaryota</taxon>
        <taxon>Sar</taxon>
        <taxon>Stramenopiles</taxon>
        <taxon>Ochrophyta</taxon>
        <taxon>Pelagophyceae</taxon>
        <taxon>Pelagomonadales</taxon>
        <taxon>Aureoumbra</taxon>
    </lineage>
</organism>
<dbReference type="InterPro" id="IPR008991">
    <property type="entry name" value="Translation_prot_SH3-like_sf"/>
</dbReference>
<dbReference type="GO" id="GO:0032044">
    <property type="term" value="C:DSIF complex"/>
    <property type="evidence" value="ECO:0007669"/>
    <property type="project" value="TreeGrafter"/>
</dbReference>
<keyword evidence="4" id="KW-0150">Chloroplast</keyword>
<dbReference type="CDD" id="cd06081">
    <property type="entry name" value="KOW_Spt5_1"/>
    <property type="match status" value="1"/>
</dbReference>
<feature type="region of interest" description="Disordered" evidence="8">
    <location>
        <begin position="1"/>
        <end position="69"/>
    </location>
</feature>
<feature type="region of interest" description="Disordered" evidence="8">
    <location>
        <begin position="848"/>
        <end position="955"/>
    </location>
</feature>
<feature type="compositionally biased region" description="Polar residues" evidence="8">
    <location>
        <begin position="929"/>
        <end position="945"/>
    </location>
</feature>
<dbReference type="EMBL" id="HBIJ01015964">
    <property type="protein sequence ID" value="CAE0369876.1"/>
    <property type="molecule type" value="Transcribed_RNA"/>
</dbReference>
<dbReference type="Gene3D" id="3.30.70.940">
    <property type="entry name" value="NusG, N-terminal domain"/>
    <property type="match status" value="1"/>
</dbReference>
<feature type="domain" description="KOW" evidence="9">
    <location>
        <begin position="510"/>
        <end position="537"/>
    </location>
</feature>
<comment type="similarity">
    <text evidence="3">Belongs to the SPT5 family.</text>
</comment>
<dbReference type="InterPro" id="IPR057936">
    <property type="entry name" value="KOWx_Spt5"/>
</dbReference>
<comment type="subcellular location">
    <subcellularLocation>
        <location evidence="1">Nucleus</location>
    </subcellularLocation>
    <subcellularLocation>
        <location evidence="2">Plastid</location>
        <location evidence="2">Chloroplast</location>
    </subcellularLocation>
</comment>
<dbReference type="InterPro" id="IPR014722">
    <property type="entry name" value="Rib_uL2_dom2"/>
</dbReference>
<dbReference type="GO" id="GO:0032784">
    <property type="term" value="P:regulation of DNA-templated transcription elongation"/>
    <property type="evidence" value="ECO:0007669"/>
    <property type="project" value="InterPro"/>
</dbReference>
<evidence type="ECO:0000256" key="8">
    <source>
        <dbReference type="SAM" id="MobiDB-lite"/>
    </source>
</evidence>
<dbReference type="PANTHER" id="PTHR11125:SF7">
    <property type="entry name" value="TRANSCRIPTION ELONGATION FACTOR SPT5"/>
    <property type="match status" value="1"/>
</dbReference>
<evidence type="ECO:0000313" key="10">
    <source>
        <dbReference type="EMBL" id="CAE0369876.1"/>
    </source>
</evidence>
<evidence type="ECO:0000259" key="9">
    <source>
        <dbReference type="SMART" id="SM00739"/>
    </source>
</evidence>
<dbReference type="GO" id="GO:0006357">
    <property type="term" value="P:regulation of transcription by RNA polymerase II"/>
    <property type="evidence" value="ECO:0007669"/>
    <property type="project" value="InterPro"/>
</dbReference>
<evidence type="ECO:0000256" key="4">
    <source>
        <dbReference type="ARBA" id="ARBA00022528"/>
    </source>
</evidence>
<feature type="compositionally biased region" description="Basic residues" evidence="8">
    <location>
        <begin position="1"/>
        <end position="24"/>
    </location>
</feature>
<evidence type="ECO:0000256" key="1">
    <source>
        <dbReference type="ARBA" id="ARBA00004123"/>
    </source>
</evidence>
<dbReference type="InterPro" id="IPR005824">
    <property type="entry name" value="KOW"/>
</dbReference>
<feature type="region of interest" description="Disordered" evidence="8">
    <location>
        <begin position="739"/>
        <end position="760"/>
    </location>
</feature>
<dbReference type="GO" id="GO:0009507">
    <property type="term" value="C:chloroplast"/>
    <property type="evidence" value="ECO:0007669"/>
    <property type="project" value="UniProtKB-SubCell"/>
</dbReference>
<dbReference type="CDD" id="cd09888">
    <property type="entry name" value="NGN_Euk"/>
    <property type="match status" value="1"/>
</dbReference>
<feature type="compositionally biased region" description="Acidic residues" evidence="8">
    <location>
        <begin position="375"/>
        <end position="390"/>
    </location>
</feature>
<evidence type="ECO:0000256" key="7">
    <source>
        <dbReference type="ARBA" id="ARBA00023242"/>
    </source>
</evidence>
<dbReference type="Pfam" id="PF03439">
    <property type="entry name" value="Spt5-NGN"/>
    <property type="match status" value="1"/>
</dbReference>
<dbReference type="AlphaFoldDB" id="A0A7S3JZL1"/>
<dbReference type="SUPFAM" id="SSF50104">
    <property type="entry name" value="Translation proteins SH3-like domain"/>
    <property type="match status" value="1"/>
</dbReference>
<evidence type="ECO:0000256" key="3">
    <source>
        <dbReference type="ARBA" id="ARBA00006956"/>
    </source>
</evidence>
<feature type="compositionally biased region" description="Acidic residues" evidence="8">
    <location>
        <begin position="31"/>
        <end position="44"/>
    </location>
</feature>
<dbReference type="InterPro" id="IPR005100">
    <property type="entry name" value="NGN-domain"/>
</dbReference>
<feature type="domain" description="KOW" evidence="9">
    <location>
        <begin position="235"/>
        <end position="262"/>
    </location>
</feature>
<feature type="compositionally biased region" description="Low complexity" evidence="8">
    <location>
        <begin position="891"/>
        <end position="905"/>
    </location>
</feature>
<dbReference type="GO" id="GO:0003729">
    <property type="term" value="F:mRNA binding"/>
    <property type="evidence" value="ECO:0007669"/>
    <property type="project" value="TreeGrafter"/>
</dbReference>
<keyword evidence="5" id="KW-0934">Plastid</keyword>
<keyword evidence="6" id="KW-0804">Transcription</keyword>
<dbReference type="InterPro" id="IPR039385">
    <property type="entry name" value="NGN_Euk"/>
</dbReference>
<dbReference type="InterPro" id="IPR039659">
    <property type="entry name" value="SPT5"/>
</dbReference>
<name>A0A7S3JZL1_9STRA</name>
<proteinExistence type="inferred from homology"/>
<feature type="region of interest" description="Disordered" evidence="8">
    <location>
        <begin position="375"/>
        <end position="398"/>
    </location>
</feature>
<dbReference type="InterPro" id="IPR036735">
    <property type="entry name" value="NGN_dom_sf"/>
</dbReference>
<dbReference type="InterPro" id="IPR041978">
    <property type="entry name" value="KOW_Spt5_5"/>
</dbReference>
<dbReference type="Pfam" id="PF23290">
    <property type="entry name" value="KOW5_SPT5"/>
    <property type="match status" value="1"/>
</dbReference>
<feature type="region of interest" description="Disordered" evidence="8">
    <location>
        <begin position="282"/>
        <end position="302"/>
    </location>
</feature>
<dbReference type="Pfam" id="PF23037">
    <property type="entry name" value="KOWx_SPT5"/>
    <property type="match status" value="1"/>
</dbReference>
<dbReference type="Gene3D" id="2.30.30.30">
    <property type="match status" value="2"/>
</dbReference>
<dbReference type="InterPro" id="IPR041973">
    <property type="entry name" value="KOW_Spt5_1"/>
</dbReference>
<feature type="domain" description="KOW" evidence="9">
    <location>
        <begin position="763"/>
        <end position="790"/>
    </location>
</feature>
<evidence type="ECO:0000256" key="6">
    <source>
        <dbReference type="ARBA" id="ARBA00023163"/>
    </source>
</evidence>
<dbReference type="SMART" id="SM00739">
    <property type="entry name" value="KOW"/>
    <property type="match status" value="4"/>
</dbReference>
<dbReference type="Pfam" id="PF23042">
    <property type="entry name" value="KOW1_SPT5"/>
    <property type="match status" value="1"/>
</dbReference>
<evidence type="ECO:0000256" key="2">
    <source>
        <dbReference type="ARBA" id="ARBA00004229"/>
    </source>
</evidence>
<reference evidence="10" key="1">
    <citation type="submission" date="2021-01" db="EMBL/GenBank/DDBJ databases">
        <authorList>
            <person name="Corre E."/>
            <person name="Pelletier E."/>
            <person name="Niang G."/>
            <person name="Scheremetjew M."/>
            <person name="Finn R."/>
            <person name="Kale V."/>
            <person name="Holt S."/>
            <person name="Cochrane G."/>
            <person name="Meng A."/>
            <person name="Brown T."/>
            <person name="Cohen L."/>
        </authorList>
    </citation>
    <scope>NUCLEOTIDE SEQUENCE</scope>
    <source>
        <strain evidence="10">CCMP1510</strain>
    </source>
</reference>
<accession>A0A7S3JZL1</accession>
<feature type="compositionally biased region" description="Basic and acidic residues" evidence="8">
    <location>
        <begin position="45"/>
        <end position="69"/>
    </location>
</feature>
<keyword evidence="7" id="KW-0539">Nucleus</keyword>
<evidence type="ECO:0000256" key="5">
    <source>
        <dbReference type="ARBA" id="ARBA00022640"/>
    </source>
</evidence>
<protein>
    <recommendedName>
        <fullName evidence="9">KOW domain-containing protein</fullName>
    </recommendedName>
</protein>
<dbReference type="GO" id="GO:0006368">
    <property type="term" value="P:transcription elongation by RNA polymerase II"/>
    <property type="evidence" value="ECO:0007669"/>
    <property type="project" value="TreeGrafter"/>
</dbReference>
<gene>
    <name evidence="10" type="ORF">ALAG00032_LOCUS10640</name>
</gene>
<sequence length="1073" mass="117976">MGGGGKKRKKKKKTKAKKRNKRGGVFKFFDDEVEESDEEEDLNEERERAAEEDKELQEEMARQNLRREREGQFGRESDVKNIVSQIHERYAKFATASRVIEDFEEGGEAGLKGSSRDVVRHAQAPSLTEPRLWIVPCKTGQEMAACISLMNKAVYMARDKQGIPLGISGALCTGLRGFIYVESRTEPAARNAIAGLSLLKSFAIKQVPVTDMVAVVTAGSATGSISKNTKRRSGRYKSGDWVRLNRDKYKGDLARIVAVSDGAETAIVQIIPRVHFISGSASKQKSATNSRPPPRLFSAAEAPESSLERRRFRYHGGNSAAKNWILADELFDVYQGGFYRGGFLYKEINLKTMIKQGEDPKPTLDELERFVVEEDIDDFDDDDDNDDTQNDTDKNLDPATILTKRIRKQQRERKRSLQAEIAALAAGSQALLPTTNQEVNGVDMARREALHLDRGDKVEAIAGDERGLKFIVDHVDARDGIVYCKSLDSSLTQKNDVTLIPIEASRLVKAIVVGAHIKVVDGRYAGTTGLVLECGELDGDHVAVVLTDSGGREITVRLAHVHESNEIAKSLDKLQGFEVHDLLQLPLGSVGVVTRVDRDALIVLTNRNEVRNVAPADIAATLNVESGRNLSLDARDEQVREGDIVIIDHVPNQRSTSLFGGSLGGGGSTLADAGLVKGTEATVIRAHRAFLWLQPTNAASDQLFLIKARNVKLAGQQSNSNGLAANYMGLGTRNVNEEQFNAEDQQGGGNKPFNMKDARKGKDPMLNKYVSIIRGIYKGLSGVVTNITATHGTVELGARNRKVTLPRQDFKLSTTMNLEHETQSLNPIEQFDMKYNFAGIADTPFLNGDTPAHNASQTPNYNVGAATPNYNATPRHTPRHGGGTPHYTPRHGTPSHTPRHGTPSHTPHHTGTDDAIWAVDNSKIPNAGTPRNTESSFISNQFNDKNSPEQTDRANYGANTTAANTDKEYVWCLTGAEVSTVDGRTCRIDNVEDSMVSVTYQNSKETAQIPMTDLRRLPPEEQDDVVVLDNNKLFEAKLLSIEDQDGIIKLADTGEYRIIEFDAISKRAQDGYD</sequence>
<dbReference type="PANTHER" id="PTHR11125">
    <property type="entry name" value="SUPPRESSOR OF TY 5"/>
    <property type="match status" value="1"/>
</dbReference>